<keyword evidence="2" id="KW-1185">Reference proteome</keyword>
<dbReference type="InterPro" id="IPR050923">
    <property type="entry name" value="Cell_Proc_Reg/RNA_Proc"/>
</dbReference>
<dbReference type="SUPFAM" id="SSF49879">
    <property type="entry name" value="SMAD/FHA domain"/>
    <property type="match status" value="1"/>
</dbReference>
<proteinExistence type="predicted"/>
<dbReference type="Gene3D" id="2.60.200.20">
    <property type="match status" value="1"/>
</dbReference>
<gene>
    <name evidence="1" type="ORF">NESM_000715500</name>
</gene>
<name>A0AAW0EVN6_9TRYP</name>
<sequence length="332" mass="35466">MEGPHYGRTGLLASRLGGLPVTRARLPVSSDASAAYPVRWYPSLLTVPQQLLDALRREDDGVSDHGALHVATDATLLNYLCVATVAESLVQWWRRWAAARRTTPSGGGPSRAQCAGLYSEVLRWCRERDATGGPVLRTSAVAGGAPSPPSFTFYVPTYKLLVMKDGRKVGEHARLTWRSLWLLGKEAVVNDVPLEHPSCSGQHAALEMRFVAVDEAALGDCVTGLVQSMARAAPVLPSPSLDAGAPLFAQSTEALHAVCAAVWAMLNEALSSAGGDASAVWTVELQLIDLASTNRTKLNGEAVAPMEATTVIDSDVLEFGCSTRKYVVMRDT</sequence>
<evidence type="ECO:0000313" key="2">
    <source>
        <dbReference type="Proteomes" id="UP001430356"/>
    </source>
</evidence>
<dbReference type="EMBL" id="JAECZO010000114">
    <property type="protein sequence ID" value="KAK7197641.1"/>
    <property type="molecule type" value="Genomic_DNA"/>
</dbReference>
<dbReference type="AlphaFoldDB" id="A0AAW0EVN6"/>
<protein>
    <recommendedName>
        <fullName evidence="3">FHA domain-containing protein</fullName>
    </recommendedName>
</protein>
<dbReference type="Proteomes" id="UP001430356">
    <property type="component" value="Unassembled WGS sequence"/>
</dbReference>
<evidence type="ECO:0008006" key="3">
    <source>
        <dbReference type="Google" id="ProtNLM"/>
    </source>
</evidence>
<reference evidence="1 2" key="1">
    <citation type="journal article" date="2021" name="MBio">
        <title>A New Model Trypanosomatid, Novymonas esmeraldas: Genomic Perception of Its 'Candidatus Pandoraea novymonadis' Endosymbiont.</title>
        <authorList>
            <person name="Zakharova A."/>
            <person name="Saura A."/>
            <person name="Butenko A."/>
            <person name="Podesvova L."/>
            <person name="Warmusova S."/>
            <person name="Kostygov A.Y."/>
            <person name="Nenarokova A."/>
            <person name="Lukes J."/>
            <person name="Opperdoes F.R."/>
            <person name="Yurchenko V."/>
        </authorList>
    </citation>
    <scope>NUCLEOTIDE SEQUENCE [LARGE SCALE GENOMIC DNA]</scope>
    <source>
        <strain evidence="1 2">E262AT.01</strain>
    </source>
</reference>
<dbReference type="PANTHER" id="PTHR23308">
    <property type="entry name" value="NUCLEAR INHIBITOR OF PROTEIN PHOSPHATASE-1"/>
    <property type="match status" value="1"/>
</dbReference>
<evidence type="ECO:0000313" key="1">
    <source>
        <dbReference type="EMBL" id="KAK7197641.1"/>
    </source>
</evidence>
<accession>A0AAW0EVN6</accession>
<dbReference type="InterPro" id="IPR008984">
    <property type="entry name" value="SMAD_FHA_dom_sf"/>
</dbReference>
<organism evidence="1 2">
    <name type="scientific">Novymonas esmeraldas</name>
    <dbReference type="NCBI Taxonomy" id="1808958"/>
    <lineage>
        <taxon>Eukaryota</taxon>
        <taxon>Discoba</taxon>
        <taxon>Euglenozoa</taxon>
        <taxon>Kinetoplastea</taxon>
        <taxon>Metakinetoplastina</taxon>
        <taxon>Trypanosomatida</taxon>
        <taxon>Trypanosomatidae</taxon>
        <taxon>Novymonas</taxon>
    </lineage>
</organism>
<comment type="caution">
    <text evidence="1">The sequence shown here is derived from an EMBL/GenBank/DDBJ whole genome shotgun (WGS) entry which is preliminary data.</text>
</comment>